<gene>
    <name evidence="3" type="ORF">PBAT_05955</name>
</gene>
<dbReference type="EMBL" id="LVJI01000007">
    <property type="protein sequence ID" value="OAB47250.1"/>
    <property type="molecule type" value="Genomic_DNA"/>
</dbReference>
<evidence type="ECO:0000313" key="4">
    <source>
        <dbReference type="Proteomes" id="UP000077355"/>
    </source>
</evidence>
<dbReference type="RefSeq" id="WP_068647537.1">
    <property type="nucleotide sequence ID" value="NZ_CP043611.1"/>
</dbReference>
<dbReference type="InterPro" id="IPR021729">
    <property type="entry name" value="DUF3298"/>
</dbReference>
<keyword evidence="1" id="KW-0472">Membrane</keyword>
<sequence length="291" mass="32774">MDNKLEQLQEEYRNVPIPDELDFIVNKALKAKKKKKLSSKWLAGVSAAAMVFVIGINASATVANAFSVIPGVDSIVKVLTFREYAVNEPTYNADIKVPVITNLDNKELELGLNQKYLAENKKLFEEFQTEMESLKKDGDGHLGIDTGFEVKTDNDSILSIGRYVVNTVASSSTTMKYDTIDKKNQILLNLPMLFKDDKYINVISENISNQMIAQMKDDPDKIYWVATEENKDPLFDFKSITKDQSFYINNSGQLVISFDKYEVAPGYMGLSEFVIPTEVISDILVSHNLIK</sequence>
<feature type="domain" description="DUF3298" evidence="2">
    <location>
        <begin position="193"/>
        <end position="277"/>
    </location>
</feature>
<comment type="caution">
    <text evidence="3">The sequence shown here is derived from an EMBL/GenBank/DDBJ whole genome shotgun (WGS) entry which is preliminary data.</text>
</comment>
<keyword evidence="1" id="KW-0812">Transmembrane</keyword>
<evidence type="ECO:0000313" key="3">
    <source>
        <dbReference type="EMBL" id="OAB47250.1"/>
    </source>
</evidence>
<evidence type="ECO:0000256" key="1">
    <source>
        <dbReference type="SAM" id="Phobius"/>
    </source>
</evidence>
<keyword evidence="1" id="KW-1133">Transmembrane helix</keyword>
<reference evidence="3 4" key="1">
    <citation type="submission" date="2016-03" db="EMBL/GenBank/DDBJ databases">
        <title>Draft genome sequence of Paenibacillus antarcticus CECT 5836.</title>
        <authorList>
            <person name="Shin S.-K."/>
            <person name="Yi H."/>
        </authorList>
    </citation>
    <scope>NUCLEOTIDE SEQUENCE [LARGE SCALE GENOMIC DNA]</scope>
    <source>
        <strain evidence="3 4">CECT 5836</strain>
    </source>
</reference>
<dbReference type="Pfam" id="PF11738">
    <property type="entry name" value="DUF3298"/>
    <property type="match status" value="1"/>
</dbReference>
<keyword evidence="4" id="KW-1185">Reference proteome</keyword>
<dbReference type="InterPro" id="IPR037126">
    <property type="entry name" value="PdaC/RsiV-like_sf"/>
</dbReference>
<name>A0A168Q0D2_9BACL</name>
<dbReference type="Proteomes" id="UP000077355">
    <property type="component" value="Unassembled WGS sequence"/>
</dbReference>
<organism evidence="3 4">
    <name type="scientific">Paenibacillus antarcticus</name>
    <dbReference type="NCBI Taxonomy" id="253703"/>
    <lineage>
        <taxon>Bacteria</taxon>
        <taxon>Bacillati</taxon>
        <taxon>Bacillota</taxon>
        <taxon>Bacilli</taxon>
        <taxon>Bacillales</taxon>
        <taxon>Paenibacillaceae</taxon>
        <taxon>Paenibacillus</taxon>
    </lineage>
</organism>
<dbReference type="AlphaFoldDB" id="A0A168Q0D2"/>
<protein>
    <submittedName>
        <fullName evidence="3">Anti-sigma factor</fullName>
    </submittedName>
</protein>
<proteinExistence type="predicted"/>
<dbReference type="Gene3D" id="3.90.640.20">
    <property type="entry name" value="Heat-shock cognate protein, ATPase"/>
    <property type="match status" value="1"/>
</dbReference>
<accession>A0A168Q0D2</accession>
<feature type="transmembrane region" description="Helical" evidence="1">
    <location>
        <begin position="41"/>
        <end position="60"/>
    </location>
</feature>
<dbReference type="Gene3D" id="3.30.565.40">
    <property type="entry name" value="Fervidobacterium nodosum Rt17-B1 like"/>
    <property type="match status" value="1"/>
</dbReference>
<evidence type="ECO:0000259" key="2">
    <source>
        <dbReference type="Pfam" id="PF11738"/>
    </source>
</evidence>
<dbReference type="OrthoDB" id="4990at2"/>